<dbReference type="SUPFAM" id="SSF56204">
    <property type="entry name" value="Hect, E3 ligase catalytic domain"/>
    <property type="match status" value="1"/>
</dbReference>
<dbReference type="Gene3D" id="3.30.2160.10">
    <property type="entry name" value="Hect, E3 ligase catalytic domain"/>
    <property type="match status" value="1"/>
</dbReference>
<dbReference type="CDD" id="cd00078">
    <property type="entry name" value="HECTc"/>
    <property type="match status" value="1"/>
</dbReference>
<keyword evidence="8" id="KW-1185">Reference proteome</keyword>
<evidence type="ECO:0000256" key="5">
    <source>
        <dbReference type="PROSITE-ProRule" id="PRU00104"/>
    </source>
</evidence>
<dbReference type="InterPro" id="IPR044611">
    <property type="entry name" value="E3A/B/C-like"/>
</dbReference>
<feature type="compositionally biased region" description="Basic residues" evidence="6">
    <location>
        <begin position="437"/>
        <end position="452"/>
    </location>
</feature>
<comment type="catalytic activity">
    <reaction evidence="1">
        <text>S-ubiquitinyl-[E2 ubiquitin-conjugating enzyme]-L-cysteine + [acceptor protein]-L-lysine = [E2 ubiquitin-conjugating enzyme]-L-cysteine + N(6)-ubiquitinyl-[acceptor protein]-L-lysine.</text>
        <dbReference type="EC" id="2.3.2.26"/>
    </reaction>
</comment>
<feature type="region of interest" description="Disordered" evidence="6">
    <location>
        <begin position="1"/>
        <end position="21"/>
    </location>
</feature>
<dbReference type="AlphaFoldDB" id="A0A914H3T5"/>
<evidence type="ECO:0000259" key="7">
    <source>
        <dbReference type="PROSITE" id="PS50237"/>
    </source>
</evidence>
<dbReference type="FunFam" id="3.30.2160.10:FF:000002">
    <property type="entry name" value="Putative Ubiquitin-protein ligase E3C"/>
    <property type="match status" value="1"/>
</dbReference>
<dbReference type="PANTHER" id="PTHR45700:SF3">
    <property type="entry name" value="UBIQUITIN-PROTEIN LIGASE E3B"/>
    <property type="match status" value="1"/>
</dbReference>
<evidence type="ECO:0000313" key="8">
    <source>
        <dbReference type="Proteomes" id="UP000887572"/>
    </source>
</evidence>
<evidence type="ECO:0000256" key="1">
    <source>
        <dbReference type="ARBA" id="ARBA00000885"/>
    </source>
</evidence>
<keyword evidence="4 5" id="KW-0833">Ubl conjugation pathway</keyword>
<dbReference type="GO" id="GO:0006511">
    <property type="term" value="P:ubiquitin-dependent protein catabolic process"/>
    <property type="evidence" value="ECO:0007669"/>
    <property type="project" value="TreeGrafter"/>
</dbReference>
<keyword evidence="3" id="KW-0808">Transferase</keyword>
<dbReference type="Gene3D" id="3.90.1750.10">
    <property type="entry name" value="Hect, E3 ligase catalytic domains"/>
    <property type="match status" value="1"/>
</dbReference>
<dbReference type="InterPro" id="IPR035983">
    <property type="entry name" value="Hect_E3_ubiquitin_ligase"/>
</dbReference>
<organism evidence="8 9">
    <name type="scientific">Globodera rostochiensis</name>
    <name type="common">Golden nematode worm</name>
    <name type="synonym">Heterodera rostochiensis</name>
    <dbReference type="NCBI Taxonomy" id="31243"/>
    <lineage>
        <taxon>Eukaryota</taxon>
        <taxon>Metazoa</taxon>
        <taxon>Ecdysozoa</taxon>
        <taxon>Nematoda</taxon>
        <taxon>Chromadorea</taxon>
        <taxon>Rhabditida</taxon>
        <taxon>Tylenchina</taxon>
        <taxon>Tylenchomorpha</taxon>
        <taxon>Tylenchoidea</taxon>
        <taxon>Heteroderidae</taxon>
        <taxon>Heteroderinae</taxon>
        <taxon>Globodera</taxon>
    </lineage>
</organism>
<dbReference type="GO" id="GO:0061630">
    <property type="term" value="F:ubiquitin protein ligase activity"/>
    <property type="evidence" value="ECO:0007669"/>
    <property type="project" value="UniProtKB-EC"/>
</dbReference>
<evidence type="ECO:0000313" key="9">
    <source>
        <dbReference type="WBParaSite" id="Gr19_v10_g13587.t1"/>
    </source>
</evidence>
<evidence type="ECO:0000256" key="6">
    <source>
        <dbReference type="SAM" id="MobiDB-lite"/>
    </source>
</evidence>
<name>A0A914H3T5_GLORO</name>
<dbReference type="WBParaSite" id="Gr19_v10_g13587.t1">
    <property type="protein sequence ID" value="Gr19_v10_g13587.t1"/>
    <property type="gene ID" value="Gr19_v10_g13587"/>
</dbReference>
<dbReference type="Gene3D" id="3.30.2410.10">
    <property type="entry name" value="Hect, E3 ligase catalytic domain"/>
    <property type="match status" value="1"/>
</dbReference>
<dbReference type="PROSITE" id="PS50237">
    <property type="entry name" value="HECT"/>
    <property type="match status" value="1"/>
</dbReference>
<accession>A0A914H3T5</accession>
<feature type="region of interest" description="Disordered" evidence="6">
    <location>
        <begin position="431"/>
        <end position="471"/>
    </location>
</feature>
<proteinExistence type="predicted"/>
<evidence type="ECO:0000256" key="2">
    <source>
        <dbReference type="ARBA" id="ARBA00012485"/>
    </source>
</evidence>
<dbReference type="Pfam" id="PF00632">
    <property type="entry name" value="HECT"/>
    <property type="match status" value="1"/>
</dbReference>
<dbReference type="EC" id="2.3.2.26" evidence="2"/>
<evidence type="ECO:0000256" key="4">
    <source>
        <dbReference type="ARBA" id="ARBA00022786"/>
    </source>
</evidence>
<protein>
    <recommendedName>
        <fullName evidence="2">HECT-type E3 ubiquitin transferase</fullName>
        <ecNumber evidence="2">2.3.2.26</ecNumber>
    </recommendedName>
</protein>
<dbReference type="InterPro" id="IPR000569">
    <property type="entry name" value="HECT_dom"/>
</dbReference>
<feature type="compositionally biased region" description="Low complexity" evidence="6">
    <location>
        <begin position="461"/>
        <end position="471"/>
    </location>
</feature>
<dbReference type="SMART" id="SM00119">
    <property type="entry name" value="HECTc"/>
    <property type="match status" value="1"/>
</dbReference>
<feature type="region of interest" description="Disordered" evidence="6">
    <location>
        <begin position="489"/>
        <end position="510"/>
    </location>
</feature>
<dbReference type="PANTHER" id="PTHR45700">
    <property type="entry name" value="UBIQUITIN-PROTEIN LIGASE E3C"/>
    <property type="match status" value="1"/>
</dbReference>
<feature type="active site" description="Glycyl thioester intermediate" evidence="5">
    <location>
        <position position="1119"/>
    </location>
</feature>
<dbReference type="GO" id="GO:0000209">
    <property type="term" value="P:protein polyubiquitination"/>
    <property type="evidence" value="ECO:0007669"/>
    <property type="project" value="InterPro"/>
</dbReference>
<dbReference type="Proteomes" id="UP000887572">
    <property type="component" value="Unplaced"/>
</dbReference>
<reference evidence="9" key="1">
    <citation type="submission" date="2022-11" db="UniProtKB">
        <authorList>
            <consortium name="WormBaseParasite"/>
        </authorList>
    </citation>
    <scope>IDENTIFICATION</scope>
</reference>
<evidence type="ECO:0000256" key="3">
    <source>
        <dbReference type="ARBA" id="ARBA00022679"/>
    </source>
</evidence>
<feature type="domain" description="HECT" evidence="7">
    <location>
        <begin position="785"/>
        <end position="1151"/>
    </location>
</feature>
<sequence>MDEGGSHVNAANAPSSNSCSSHAATATNKNSEFAAPPNSDKFCFTIIELQRLARARCVRRQILDRLSQKLCEQCKASSTECPNNRRLLQHGVLLLHEHFALTLCAERKVLVAFCELIVRSMHSSAMHISFASLFLSSDFVHVAIRLISTLISHIFGHIEHVDLSKIVDVRAVTSFVTVLDLFSGCSTDKWTLLRDNAPVASILETLCTKMCTPCATRANILSLQKIIAAGLKGIRQPLTDQSIDELFRVIVRFMAAANFDADEACATFFQLLRAPTVTMALSKNTLHMVKAQRLFSKCILWLSSAQSQAALLSLGTNETLHLVANLIHLGNADRETIIKNLLEWARLVNILLQKCIQKSGKQRPTNCWHHPLLGWTSERVDERDQVSFVRLRVQLSRLWSCDMVRCLSGQFLSRCGSVLASSSFPLVHTAAAEAEHRPKKPSKSSAVWRRRQSSAQEDADTNGTSSNSTNSSLPLLQMFLRKLPTRASCSASAGEDGRHSKSNSSSNNGNANINIPRVPFPPIAPTVVLCQLYRSALLAFPNSESEILASLGRDDTLVLQHLWQFLNEQRRQDDGCAPSGNDDVRLRTYLGYLVSDTDVMAPHFAPLQLFADITFTLISILDEREMYECERPFRRDQLRQIAKFVNHFCFQALWNELIDFEKNLPSKLFNSVYRLLQILYNRDCRRPFTGVPAFWTVDELSPRVLIAEFERGTGVGMGGTSLSPSQRAHTLMDKMPHVIPLRDRIVLFRKLIGQDKENLDMSTTIITVERSRLIEDGYSQLGSLSLSALKGTVRVKFINQQGLDEAGIDQDGVFKEFLELTLKRVFDPDLNLFKSTSDKLLYPSSTSTIHDDHLDLFKFVGRMLAKAVYEGICVDVQLAPVLLAAVLGKQLHPFDELATLDPVLYKNLTFLKHYSDSDDVADLELTFCAQEEFLGRITTVELISGGRDIKVDNENKVSYIHLMAHHRVVKQIRDQSKHFVLGFRALIQPKWLALFSTHELQHLISGKTSDLDLNDMRKHVQYYGGFHGGHRLIKWLWSILEQDFSVEERRLFLKFVTSCSRPPLLGFAYLEPCFSIRCIETSDDLDQGDTLGSVIRGFLAINKRSKQPVNDRLPTASTCFNLLKLPNYTKRAILLEKLRYAIHSETGFELS</sequence>